<feature type="compositionally biased region" description="Basic and acidic residues" evidence="1">
    <location>
        <begin position="43"/>
        <end position="60"/>
    </location>
</feature>
<dbReference type="AntiFam" id="ANF00178">
    <property type="entry name" value="Shadow ORF (opposite dhbF)"/>
</dbReference>
<dbReference type="EMBL" id="BLLA01000001">
    <property type="protein sequence ID" value="GFG96182.1"/>
    <property type="molecule type" value="Genomic_DNA"/>
</dbReference>
<gene>
    <name evidence="2" type="ORF">MTIM_20610</name>
</gene>
<sequence length="279" mass="30192">MPIHQGLQHDCDIGRAHPRRGLHHHGLVELIDRAGPLRALQPPHDRGGEHRPDALVDDLGRPVADPGHPGQPRHGLLDEHVPGPARQARRARPRHHLQRQDAVAAQLEEGLVDADALHPEHLGVDARQDLLDRVARSAVLARRVFGGRQRAGVEFAVGRQRQRVENDDRRGDHVAREPFGQRGARLGRVGDAGDVTDQAQGGGAVLAGDHHGLVDAVQRGERRLDFAEFDAVAADLDLLVGAPEVLQLAFTGSRDAPARQVAGAVHACARLTERAGHEP</sequence>
<reference evidence="2 3" key="1">
    <citation type="journal article" date="2019" name="Emerg. Microbes Infect.">
        <title>Comprehensive subspecies identification of 175 nontuberculous mycobacteria species based on 7547 genomic profiles.</title>
        <authorList>
            <person name="Matsumoto Y."/>
            <person name="Kinjo T."/>
            <person name="Motooka D."/>
            <person name="Nabeya D."/>
            <person name="Jung N."/>
            <person name="Uechi K."/>
            <person name="Horii T."/>
            <person name="Iida T."/>
            <person name="Fujita J."/>
            <person name="Nakamura S."/>
        </authorList>
    </citation>
    <scope>NUCLEOTIDE SEQUENCE [LARGE SCALE GENOMIC DNA]</scope>
    <source>
        <strain evidence="2 3">JCM 30726</strain>
    </source>
</reference>
<organism evidence="2 3">
    <name type="scientific">Mycobacterium timonense</name>
    <dbReference type="NCBI Taxonomy" id="701043"/>
    <lineage>
        <taxon>Bacteria</taxon>
        <taxon>Bacillati</taxon>
        <taxon>Actinomycetota</taxon>
        <taxon>Actinomycetes</taxon>
        <taxon>Mycobacteriales</taxon>
        <taxon>Mycobacteriaceae</taxon>
        <taxon>Mycobacterium</taxon>
        <taxon>Mycobacterium avium complex (MAC)</taxon>
    </lineage>
</organism>
<accession>A0A7I9Z5N9</accession>
<keyword evidence="3" id="KW-1185">Reference proteome</keyword>
<evidence type="ECO:0000313" key="3">
    <source>
        <dbReference type="Proteomes" id="UP000465301"/>
    </source>
</evidence>
<dbReference type="AlphaFoldDB" id="A0A7I9Z5N9"/>
<protein>
    <submittedName>
        <fullName evidence="2">Uncharacterized protein</fullName>
    </submittedName>
</protein>
<evidence type="ECO:0000313" key="2">
    <source>
        <dbReference type="EMBL" id="GFG96182.1"/>
    </source>
</evidence>
<comment type="caution">
    <text evidence="2">The sequence shown here is derived from an EMBL/GenBank/DDBJ whole genome shotgun (WGS) entry which is preliminary data.</text>
</comment>
<feature type="compositionally biased region" description="Basic residues" evidence="1">
    <location>
        <begin position="87"/>
        <end position="96"/>
    </location>
</feature>
<feature type="region of interest" description="Disordered" evidence="1">
    <location>
        <begin position="39"/>
        <end position="96"/>
    </location>
</feature>
<proteinExistence type="predicted"/>
<dbReference type="Proteomes" id="UP000465301">
    <property type="component" value="Unassembled WGS sequence"/>
</dbReference>
<name>A0A7I9Z5N9_9MYCO</name>
<evidence type="ECO:0000256" key="1">
    <source>
        <dbReference type="SAM" id="MobiDB-lite"/>
    </source>
</evidence>